<gene>
    <name evidence="3" type="ORF">FSA05_01300</name>
</gene>
<dbReference type="GO" id="GO:0003677">
    <property type="term" value="F:DNA binding"/>
    <property type="evidence" value="ECO:0007669"/>
    <property type="project" value="UniProtKB-KW"/>
</dbReference>
<sequence>MALNYKIITRKVSDLKGGAKTDKAFATPVYTGYTELEDICKAISERSALSSADVKGVLDSLNYVLDLELRGGRIVRMGELGNFRMSFSSKAADPAAKFNATGNITGARILFYPGKALQGSKANVSFAHVKDITNVATGENGGGSDSESPDEI</sequence>
<dbReference type="RefSeq" id="WP_122370513.1">
    <property type="nucleotide sequence ID" value="NZ_JAJFDS010000003.1"/>
</dbReference>
<accession>A0A5C6KPE7</accession>
<evidence type="ECO:0000256" key="1">
    <source>
        <dbReference type="ARBA" id="ARBA00023125"/>
    </source>
</evidence>
<dbReference type="InterPro" id="IPR010992">
    <property type="entry name" value="IHF-like_DNA-bd_dom_sf"/>
</dbReference>
<dbReference type="InterPro" id="IPR041607">
    <property type="entry name" value="HU-HIG"/>
</dbReference>
<evidence type="ECO:0000259" key="2">
    <source>
        <dbReference type="Pfam" id="PF18291"/>
    </source>
</evidence>
<dbReference type="EMBL" id="VOHW01000001">
    <property type="protein sequence ID" value="TWV64284.1"/>
    <property type="molecule type" value="Genomic_DNA"/>
</dbReference>
<proteinExistence type="predicted"/>
<comment type="caution">
    <text evidence="3">The sequence shown here is derived from an EMBL/GenBank/DDBJ whole genome shotgun (WGS) entry which is preliminary data.</text>
</comment>
<evidence type="ECO:0000313" key="3">
    <source>
        <dbReference type="EMBL" id="TWV64284.1"/>
    </source>
</evidence>
<dbReference type="SUPFAM" id="SSF47729">
    <property type="entry name" value="IHF-like DNA-binding proteins"/>
    <property type="match status" value="1"/>
</dbReference>
<dbReference type="InterPro" id="IPR005902">
    <property type="entry name" value="HU_DNA-bd_put"/>
</dbReference>
<reference evidence="3 4" key="1">
    <citation type="submission" date="2019-07" db="EMBL/GenBank/DDBJ databases">
        <title>Genome sequencing of Parabacteroides distasonis iSURF_7.</title>
        <authorList>
            <person name="Degefu H.N."/>
            <person name="Ruoff K.L."/>
            <person name="Price C.E."/>
            <person name="Valls R.A."/>
            <person name="O'Toole G.A."/>
        </authorList>
    </citation>
    <scope>NUCLEOTIDE SEQUENCE [LARGE SCALE GENOMIC DNA]</scope>
    <source>
        <strain evidence="3 4">CFPLTA003_1B</strain>
    </source>
</reference>
<evidence type="ECO:0000313" key="4">
    <source>
        <dbReference type="Proteomes" id="UP000315827"/>
    </source>
</evidence>
<dbReference type="AlphaFoldDB" id="A0A5C6KPE7"/>
<dbReference type="NCBIfam" id="TIGR01201">
    <property type="entry name" value="HU_rel"/>
    <property type="match status" value="1"/>
</dbReference>
<keyword evidence="1" id="KW-0238">DNA-binding</keyword>
<organism evidence="3 4">
    <name type="scientific">Parabacteroides distasonis</name>
    <dbReference type="NCBI Taxonomy" id="823"/>
    <lineage>
        <taxon>Bacteria</taxon>
        <taxon>Pseudomonadati</taxon>
        <taxon>Bacteroidota</taxon>
        <taxon>Bacteroidia</taxon>
        <taxon>Bacteroidales</taxon>
        <taxon>Tannerellaceae</taxon>
        <taxon>Parabacteroides</taxon>
    </lineage>
</organism>
<dbReference type="Pfam" id="PF18291">
    <property type="entry name" value="HU-HIG"/>
    <property type="match status" value="1"/>
</dbReference>
<feature type="domain" description="HU" evidence="2">
    <location>
        <begin position="1"/>
        <end position="126"/>
    </location>
</feature>
<dbReference type="Proteomes" id="UP000315827">
    <property type="component" value="Unassembled WGS sequence"/>
</dbReference>
<name>A0A5C6KPE7_PARDI</name>
<protein>
    <recommendedName>
        <fullName evidence="2">HU domain-containing protein</fullName>
    </recommendedName>
</protein>